<protein>
    <submittedName>
        <fullName evidence="1">Methyltransferase domain-containing protein</fullName>
    </submittedName>
</protein>
<name>A0A8H4INV2_9PEZI</name>
<dbReference type="SUPFAM" id="SSF53335">
    <property type="entry name" value="S-adenosyl-L-methionine-dependent methyltransferases"/>
    <property type="match status" value="1"/>
</dbReference>
<keyword evidence="1" id="KW-0489">Methyltransferase</keyword>
<evidence type="ECO:0000313" key="2">
    <source>
        <dbReference type="Proteomes" id="UP000572817"/>
    </source>
</evidence>
<organism evidence="1 2">
    <name type="scientific">Botryosphaeria dothidea</name>
    <dbReference type="NCBI Taxonomy" id="55169"/>
    <lineage>
        <taxon>Eukaryota</taxon>
        <taxon>Fungi</taxon>
        <taxon>Dikarya</taxon>
        <taxon>Ascomycota</taxon>
        <taxon>Pezizomycotina</taxon>
        <taxon>Dothideomycetes</taxon>
        <taxon>Dothideomycetes incertae sedis</taxon>
        <taxon>Botryosphaeriales</taxon>
        <taxon>Botryosphaeriaceae</taxon>
        <taxon>Botryosphaeria</taxon>
    </lineage>
</organism>
<dbReference type="PANTHER" id="PTHR43591">
    <property type="entry name" value="METHYLTRANSFERASE"/>
    <property type="match status" value="1"/>
</dbReference>
<sequence>MAELHTELIEIDPNALDGTESALGEDAQSYTTSLKSSILEYKYENGRRYHAEMRDKSYWLPNDESELDRLDICHHIVLRRCDDKLHLAPLDKAPQRILDIGTGTGVWAIEAADEYPSSEVIGNDLSPVRPSFVPQNVKFEVDDVEADWLYSSPFDYIHCRFMAGAIKNWPRLMRQCFANTKPGGWVEFQDFEMRFYTNGGDFKQGSPLDVWCTELIEGIMSLGMDPEPGPKLKGWVEDAGFVNVTHKLLPIPTGTWPKDRRLKDVGAFDLIQFLEGLEGLSMRPFTTLRGWKYDKLLVFLATIRAELKNPRMRLQHNMEVPTALFLVFDANWLCRHVVYAQKPFK</sequence>
<dbReference type="GO" id="GO:0008168">
    <property type="term" value="F:methyltransferase activity"/>
    <property type="evidence" value="ECO:0007669"/>
    <property type="project" value="UniProtKB-KW"/>
</dbReference>
<accession>A0A8H4INV2</accession>
<reference evidence="1" key="1">
    <citation type="submission" date="2020-04" db="EMBL/GenBank/DDBJ databases">
        <title>Genome Assembly and Annotation of Botryosphaeria dothidea sdau 11-99, a Latent Pathogen of Apple Fruit Ring Rot in China.</title>
        <authorList>
            <person name="Yu C."/>
            <person name="Diao Y."/>
            <person name="Lu Q."/>
            <person name="Zhao J."/>
            <person name="Cui S."/>
            <person name="Peng C."/>
            <person name="He B."/>
            <person name="Liu H."/>
        </authorList>
    </citation>
    <scope>NUCLEOTIDE SEQUENCE [LARGE SCALE GENOMIC DNA]</scope>
    <source>
        <strain evidence="1">Sdau11-99</strain>
    </source>
</reference>
<proteinExistence type="predicted"/>
<dbReference type="Pfam" id="PF13489">
    <property type="entry name" value="Methyltransf_23"/>
    <property type="match status" value="1"/>
</dbReference>
<dbReference type="Gene3D" id="3.40.50.150">
    <property type="entry name" value="Vaccinia Virus protein VP39"/>
    <property type="match status" value="1"/>
</dbReference>
<gene>
    <name evidence="1" type="ORF">GTA08_BOTSDO07760</name>
</gene>
<dbReference type="AlphaFoldDB" id="A0A8H4INV2"/>
<dbReference type="EMBL" id="WWBZ02000051">
    <property type="protein sequence ID" value="KAF4304531.1"/>
    <property type="molecule type" value="Genomic_DNA"/>
</dbReference>
<keyword evidence="2" id="KW-1185">Reference proteome</keyword>
<comment type="caution">
    <text evidence="1">The sequence shown here is derived from an EMBL/GenBank/DDBJ whole genome shotgun (WGS) entry which is preliminary data.</text>
</comment>
<evidence type="ECO:0000313" key="1">
    <source>
        <dbReference type="EMBL" id="KAF4304531.1"/>
    </source>
</evidence>
<dbReference type="PANTHER" id="PTHR43591:SF10">
    <property type="entry name" value="ABC TRANSMEMBRANE TYPE-1 DOMAIN-CONTAINING PROTEIN-RELATED"/>
    <property type="match status" value="1"/>
</dbReference>
<dbReference type="CDD" id="cd02440">
    <property type="entry name" value="AdoMet_MTases"/>
    <property type="match status" value="1"/>
</dbReference>
<dbReference type="OrthoDB" id="2013972at2759"/>
<dbReference type="InterPro" id="IPR029063">
    <property type="entry name" value="SAM-dependent_MTases_sf"/>
</dbReference>
<dbReference type="GO" id="GO:0032259">
    <property type="term" value="P:methylation"/>
    <property type="evidence" value="ECO:0007669"/>
    <property type="project" value="UniProtKB-KW"/>
</dbReference>
<dbReference type="Proteomes" id="UP000572817">
    <property type="component" value="Unassembled WGS sequence"/>
</dbReference>
<keyword evidence="1" id="KW-0808">Transferase</keyword>